<proteinExistence type="inferred from homology"/>
<dbReference type="AlphaFoldDB" id="A0A6A5XK74"/>
<dbReference type="InterPro" id="IPR036291">
    <property type="entry name" value="NAD(P)-bd_dom_sf"/>
</dbReference>
<evidence type="ECO:0000313" key="5">
    <source>
        <dbReference type="EMBL" id="KAF2013532.1"/>
    </source>
</evidence>
<keyword evidence="6" id="KW-1185">Reference proteome</keyword>
<dbReference type="PANTHER" id="PTHR43477:SF1">
    <property type="entry name" value="DIHYDROANTICAPSIN 7-DEHYDROGENASE"/>
    <property type="match status" value="1"/>
</dbReference>
<dbReference type="PRINTS" id="PR00081">
    <property type="entry name" value="GDHRDH"/>
</dbReference>
<evidence type="ECO:0000256" key="3">
    <source>
        <dbReference type="ARBA" id="ARBA00023002"/>
    </source>
</evidence>
<evidence type="ECO:0000313" key="6">
    <source>
        <dbReference type="Proteomes" id="UP000799778"/>
    </source>
</evidence>
<evidence type="ECO:0000256" key="1">
    <source>
        <dbReference type="ARBA" id="ARBA00006484"/>
    </source>
</evidence>
<evidence type="ECO:0000256" key="4">
    <source>
        <dbReference type="SAM" id="Phobius"/>
    </source>
</evidence>
<dbReference type="RefSeq" id="XP_033381871.1">
    <property type="nucleotide sequence ID" value="XM_033522267.1"/>
</dbReference>
<name>A0A6A5XK74_9PLEO</name>
<sequence length="268" mass="28547">MAHENRLTNRHVLIFGGTSGIGFATASMALSNAANVTISGSRQPKVDDKVTLLRSFYPSLPSDKVAGFALDLSDTVNLEKGLIDVFEKATNGGEKKVDHIVFTATGDINGKPTVETVDPATVFDGFKVRWLAPVIIAKVLATNPGKYMPVSHKSSVTVTGGTNTVKPMPGWSIAAAWGGATDGLVRGMAVDMKPIRWNQVEPGAVQTELLQGYLEMLGPDGLEKMKREGGVTGELGQPEDLAEAYGWLMRDWFVTGKTASSDGGRLLV</sequence>
<dbReference type="SUPFAM" id="SSF51735">
    <property type="entry name" value="NAD(P)-binding Rossmann-fold domains"/>
    <property type="match status" value="1"/>
</dbReference>
<dbReference type="PANTHER" id="PTHR43477">
    <property type="entry name" value="DIHYDROANTICAPSIN 7-DEHYDROGENASE"/>
    <property type="match status" value="1"/>
</dbReference>
<keyword evidence="4" id="KW-0472">Membrane</keyword>
<dbReference type="InterPro" id="IPR002347">
    <property type="entry name" value="SDR_fam"/>
</dbReference>
<dbReference type="EMBL" id="ML978071">
    <property type="protein sequence ID" value="KAF2013532.1"/>
    <property type="molecule type" value="Genomic_DNA"/>
</dbReference>
<keyword evidence="4" id="KW-0812">Transmembrane</keyword>
<accession>A0A6A5XK74</accession>
<organism evidence="5 6">
    <name type="scientific">Aaosphaeria arxii CBS 175.79</name>
    <dbReference type="NCBI Taxonomy" id="1450172"/>
    <lineage>
        <taxon>Eukaryota</taxon>
        <taxon>Fungi</taxon>
        <taxon>Dikarya</taxon>
        <taxon>Ascomycota</taxon>
        <taxon>Pezizomycotina</taxon>
        <taxon>Dothideomycetes</taxon>
        <taxon>Pleosporomycetidae</taxon>
        <taxon>Pleosporales</taxon>
        <taxon>Pleosporales incertae sedis</taxon>
        <taxon>Aaosphaeria</taxon>
    </lineage>
</organism>
<gene>
    <name evidence="5" type="ORF">BU24DRAFT_239875</name>
</gene>
<dbReference type="Pfam" id="PF23441">
    <property type="entry name" value="SDR"/>
    <property type="match status" value="1"/>
</dbReference>
<evidence type="ECO:0000256" key="2">
    <source>
        <dbReference type="ARBA" id="ARBA00022857"/>
    </source>
</evidence>
<protein>
    <submittedName>
        <fullName evidence="5">NAD(P)-binding protein</fullName>
    </submittedName>
</protein>
<keyword evidence="2" id="KW-0521">NADP</keyword>
<dbReference type="Proteomes" id="UP000799778">
    <property type="component" value="Unassembled WGS sequence"/>
</dbReference>
<dbReference type="Gene3D" id="3.40.50.720">
    <property type="entry name" value="NAD(P)-binding Rossmann-like Domain"/>
    <property type="match status" value="1"/>
</dbReference>
<comment type="similarity">
    <text evidence="1">Belongs to the short-chain dehydrogenases/reductases (SDR) family.</text>
</comment>
<dbReference type="InterPro" id="IPR051122">
    <property type="entry name" value="SDR_DHRS6-like"/>
</dbReference>
<dbReference type="OrthoDB" id="294295at2759"/>
<keyword evidence="3" id="KW-0560">Oxidoreductase</keyword>
<feature type="transmembrane region" description="Helical" evidence="4">
    <location>
        <begin position="12"/>
        <end position="34"/>
    </location>
</feature>
<dbReference type="GO" id="GO:0016491">
    <property type="term" value="F:oxidoreductase activity"/>
    <property type="evidence" value="ECO:0007669"/>
    <property type="project" value="UniProtKB-KW"/>
</dbReference>
<dbReference type="InterPro" id="IPR057571">
    <property type="entry name" value="SDR_PhqE-like"/>
</dbReference>
<reference evidence="5" key="1">
    <citation type="journal article" date="2020" name="Stud. Mycol.">
        <title>101 Dothideomycetes genomes: a test case for predicting lifestyles and emergence of pathogens.</title>
        <authorList>
            <person name="Haridas S."/>
            <person name="Albert R."/>
            <person name="Binder M."/>
            <person name="Bloem J."/>
            <person name="Labutti K."/>
            <person name="Salamov A."/>
            <person name="Andreopoulos B."/>
            <person name="Baker S."/>
            <person name="Barry K."/>
            <person name="Bills G."/>
            <person name="Bluhm B."/>
            <person name="Cannon C."/>
            <person name="Castanera R."/>
            <person name="Culley D."/>
            <person name="Daum C."/>
            <person name="Ezra D."/>
            <person name="Gonzalez J."/>
            <person name="Henrissat B."/>
            <person name="Kuo A."/>
            <person name="Liang C."/>
            <person name="Lipzen A."/>
            <person name="Lutzoni F."/>
            <person name="Magnuson J."/>
            <person name="Mondo S."/>
            <person name="Nolan M."/>
            <person name="Ohm R."/>
            <person name="Pangilinan J."/>
            <person name="Park H.-J."/>
            <person name="Ramirez L."/>
            <person name="Alfaro M."/>
            <person name="Sun H."/>
            <person name="Tritt A."/>
            <person name="Yoshinaga Y."/>
            <person name="Zwiers L.-H."/>
            <person name="Turgeon B."/>
            <person name="Goodwin S."/>
            <person name="Spatafora J."/>
            <person name="Crous P."/>
            <person name="Grigoriev I."/>
        </authorList>
    </citation>
    <scope>NUCLEOTIDE SEQUENCE</scope>
    <source>
        <strain evidence="5">CBS 175.79</strain>
    </source>
</reference>
<dbReference type="GeneID" id="54279664"/>
<dbReference type="CDD" id="cd05233">
    <property type="entry name" value="SDR_c"/>
    <property type="match status" value="1"/>
</dbReference>
<keyword evidence="4" id="KW-1133">Transmembrane helix</keyword>